<feature type="region of interest" description="Disordered" evidence="4">
    <location>
        <begin position="1"/>
        <end position="21"/>
    </location>
</feature>
<evidence type="ECO:0000259" key="5">
    <source>
        <dbReference type="PROSITE" id="PS51900"/>
    </source>
</evidence>
<dbReference type="RefSeq" id="WP_175498448.1">
    <property type="nucleotide sequence ID" value="NZ_FNQN01000027.1"/>
</dbReference>
<keyword evidence="1" id="KW-0229">DNA integration</keyword>
<gene>
    <name evidence="6" type="ORF">SAMN05660420_03414</name>
</gene>
<evidence type="ECO:0000256" key="1">
    <source>
        <dbReference type="ARBA" id="ARBA00022908"/>
    </source>
</evidence>
<dbReference type="EMBL" id="FNQN01000027">
    <property type="protein sequence ID" value="SEA85326.1"/>
    <property type="molecule type" value="Genomic_DNA"/>
</dbReference>
<organism evidence="6 7">
    <name type="scientific">Desulfuromusa kysingii</name>
    <dbReference type="NCBI Taxonomy" id="37625"/>
    <lineage>
        <taxon>Bacteria</taxon>
        <taxon>Pseudomonadati</taxon>
        <taxon>Thermodesulfobacteriota</taxon>
        <taxon>Desulfuromonadia</taxon>
        <taxon>Desulfuromonadales</taxon>
        <taxon>Geopsychrobacteraceae</taxon>
        <taxon>Desulfuromusa</taxon>
    </lineage>
</organism>
<dbReference type="InterPro" id="IPR004107">
    <property type="entry name" value="Integrase_SAM-like_N"/>
</dbReference>
<evidence type="ECO:0000256" key="2">
    <source>
        <dbReference type="ARBA" id="ARBA00023125"/>
    </source>
</evidence>
<dbReference type="InterPro" id="IPR010998">
    <property type="entry name" value="Integrase_recombinase_N"/>
</dbReference>
<protein>
    <submittedName>
        <fullName evidence="6">Phage integrase, N-terminal SAM-like domain</fullName>
    </submittedName>
</protein>
<feature type="domain" description="Core-binding (CB)" evidence="5">
    <location>
        <begin position="15"/>
        <end position="78"/>
    </location>
</feature>
<dbReference type="GO" id="GO:0015074">
    <property type="term" value="P:DNA integration"/>
    <property type="evidence" value="ECO:0007669"/>
    <property type="project" value="UniProtKB-KW"/>
</dbReference>
<dbReference type="Proteomes" id="UP000199409">
    <property type="component" value="Unassembled WGS sequence"/>
</dbReference>
<evidence type="ECO:0000256" key="3">
    <source>
        <dbReference type="PROSITE-ProRule" id="PRU01248"/>
    </source>
</evidence>
<dbReference type="GO" id="GO:0003677">
    <property type="term" value="F:DNA binding"/>
    <property type="evidence" value="ECO:0007669"/>
    <property type="project" value="UniProtKB-UniRule"/>
</dbReference>
<dbReference type="STRING" id="37625.SAMN05660420_03414"/>
<dbReference type="PROSITE" id="PS51900">
    <property type="entry name" value="CB"/>
    <property type="match status" value="1"/>
</dbReference>
<keyword evidence="7" id="KW-1185">Reference proteome</keyword>
<reference evidence="6 7" key="1">
    <citation type="submission" date="2016-10" db="EMBL/GenBank/DDBJ databases">
        <authorList>
            <person name="de Groot N.N."/>
        </authorList>
    </citation>
    <scope>NUCLEOTIDE SEQUENCE [LARGE SCALE GENOMIC DNA]</scope>
    <source>
        <strain evidence="6 7">DSM 7343</strain>
    </source>
</reference>
<keyword evidence="2 3" id="KW-0238">DNA-binding</keyword>
<dbReference type="InterPro" id="IPR044068">
    <property type="entry name" value="CB"/>
</dbReference>
<evidence type="ECO:0000256" key="4">
    <source>
        <dbReference type="SAM" id="MobiDB-lite"/>
    </source>
</evidence>
<feature type="non-terminal residue" evidence="6">
    <location>
        <position position="78"/>
    </location>
</feature>
<accession>A0A1H4EK62</accession>
<evidence type="ECO:0000313" key="6">
    <source>
        <dbReference type="EMBL" id="SEA85326.1"/>
    </source>
</evidence>
<evidence type="ECO:0000313" key="7">
    <source>
        <dbReference type="Proteomes" id="UP000199409"/>
    </source>
</evidence>
<name>A0A1H4EK62_9BACT</name>
<dbReference type="Gene3D" id="1.10.150.130">
    <property type="match status" value="1"/>
</dbReference>
<dbReference type="AlphaFoldDB" id="A0A1H4EK62"/>
<sequence length="78" mass="9132">MTKRGGLPSQADGTGQPPKLLDQMRESIRVRHYRARTEETYCQWVRHYILFHQKRHPADMGESEINAFLTHLAVKDKV</sequence>
<dbReference type="Pfam" id="PF13495">
    <property type="entry name" value="Phage_int_SAM_4"/>
    <property type="match status" value="1"/>
</dbReference>
<proteinExistence type="predicted"/>